<dbReference type="Gene3D" id="3.40.1440.10">
    <property type="entry name" value="GIY-YIG endonuclease"/>
    <property type="match status" value="1"/>
</dbReference>
<dbReference type="SUPFAM" id="SSF82771">
    <property type="entry name" value="GIY-YIG endonuclease"/>
    <property type="match status" value="1"/>
</dbReference>
<evidence type="ECO:0000313" key="2">
    <source>
        <dbReference type="RefSeq" id="XP_028152864.1"/>
    </source>
</evidence>
<protein>
    <submittedName>
        <fullName evidence="2">Uncharacterized protein LOC114346298</fullName>
    </submittedName>
</protein>
<proteinExistence type="predicted"/>
<dbReference type="InterPro" id="IPR000305">
    <property type="entry name" value="GIY-YIG_endonuc"/>
</dbReference>
<feature type="domain" description="GIY-YIG" evidence="1">
    <location>
        <begin position="20"/>
        <end position="60"/>
    </location>
</feature>
<accession>A0A6P7GTP3</accession>
<dbReference type="InterPro" id="IPR035901">
    <property type="entry name" value="GIY-YIG_endonuc_sf"/>
</dbReference>
<dbReference type="InParanoid" id="A0A6P7GTP3"/>
<evidence type="ECO:0000259" key="1">
    <source>
        <dbReference type="Pfam" id="PF01541"/>
    </source>
</evidence>
<dbReference type="RefSeq" id="XP_028152864.1">
    <property type="nucleotide sequence ID" value="XM_028297063.1"/>
</dbReference>
<sequence>MKSVFSKLKDKTLKDNMSNIVYSIPCTNCNLQYIGHSSRRLKDRITSHKSDARRYPDRCSLSMHVHENDHQMNYTDAKVLAVENNYFKRLFLEMAFISETDLTINKKSDISHLSEIYSHLLHLDKEFNTNKLHRNTMVSDEYE</sequence>
<reference evidence="2" key="1">
    <citation type="submission" date="2025-08" db="UniProtKB">
        <authorList>
            <consortium name="RefSeq"/>
        </authorList>
    </citation>
    <scope>IDENTIFICATION</scope>
    <source>
        <tissue evidence="2">Whole insect</tissue>
    </source>
</reference>
<name>A0A6P7GTP3_DIAVI</name>
<organism evidence="2">
    <name type="scientific">Diabrotica virgifera virgifera</name>
    <name type="common">western corn rootworm</name>
    <dbReference type="NCBI Taxonomy" id="50390"/>
    <lineage>
        <taxon>Eukaryota</taxon>
        <taxon>Metazoa</taxon>
        <taxon>Ecdysozoa</taxon>
        <taxon>Arthropoda</taxon>
        <taxon>Hexapoda</taxon>
        <taxon>Insecta</taxon>
        <taxon>Pterygota</taxon>
        <taxon>Neoptera</taxon>
        <taxon>Endopterygota</taxon>
        <taxon>Coleoptera</taxon>
        <taxon>Polyphaga</taxon>
        <taxon>Cucujiformia</taxon>
        <taxon>Chrysomeloidea</taxon>
        <taxon>Chrysomelidae</taxon>
        <taxon>Galerucinae</taxon>
        <taxon>Diabroticina</taxon>
        <taxon>Diabroticites</taxon>
        <taxon>Diabrotica</taxon>
    </lineage>
</organism>
<dbReference type="Pfam" id="PF01541">
    <property type="entry name" value="GIY-YIG"/>
    <property type="match status" value="1"/>
</dbReference>
<dbReference type="AlphaFoldDB" id="A0A6P7GTP3"/>
<gene>
    <name evidence="2" type="primary">LOC114346298</name>
</gene>